<feature type="domain" description="THUMP" evidence="2">
    <location>
        <begin position="49"/>
        <end position="161"/>
    </location>
</feature>
<dbReference type="Pfam" id="PF01728">
    <property type="entry name" value="FtsJ"/>
    <property type="match status" value="1"/>
</dbReference>
<evidence type="ECO:0000259" key="2">
    <source>
        <dbReference type="PROSITE" id="PS51165"/>
    </source>
</evidence>
<dbReference type="RefSeq" id="WP_191142569.1">
    <property type="nucleotide sequence ID" value="NZ_JACXAH010000026.1"/>
</dbReference>
<evidence type="ECO:0000256" key="1">
    <source>
        <dbReference type="PROSITE-ProRule" id="PRU00529"/>
    </source>
</evidence>
<sequence>MSIEEMMITVKPESLQVSLNEIFAVDREAKLVRWLDEGMGLIRLRVGYEQVITAFRKRPPIFLQHVFPVCDTLTLEQSVDEDLQQILGAVQAQVALLDKSKSFSIQTRITQPKQSRFKRFDINRVVSEWLQAEGYALDVKHPEQVVSIVVDSEQAYVGISRTADNLSSWAGGHHRFKHEEEQISRAEFKLLEAIEVFDIQLPSRGLALDLGASPGGWTRVLLQRGFHVFAIDPADLHPSLRKNHNCKHFKQTAQVFLPNQGEADFDLLVNDMRMHVRESVDLMLEAADVLKPGAYAIMTLKLRKKQGLKVIEQAVSHLQKKYQVLRVKELFHNRSEVTLLLQK</sequence>
<dbReference type="Gene3D" id="3.40.50.150">
    <property type="entry name" value="Vaccinia Virus protein VP39"/>
    <property type="match status" value="1"/>
</dbReference>
<keyword evidence="1" id="KW-0694">RNA-binding</keyword>
<accession>A0A926RV77</accession>
<dbReference type="CDD" id="cd02440">
    <property type="entry name" value="AdoMet_MTases"/>
    <property type="match status" value="1"/>
</dbReference>
<dbReference type="SUPFAM" id="SSF143437">
    <property type="entry name" value="THUMP domain-like"/>
    <property type="match status" value="1"/>
</dbReference>
<keyword evidence="3" id="KW-0489">Methyltransferase</keyword>
<dbReference type="PROSITE" id="PS51165">
    <property type="entry name" value="THUMP"/>
    <property type="match status" value="1"/>
</dbReference>
<dbReference type="AlphaFoldDB" id="A0A926RV77"/>
<dbReference type="Gene3D" id="3.30.2130.30">
    <property type="match status" value="1"/>
</dbReference>
<dbReference type="InterPro" id="IPR004114">
    <property type="entry name" value="THUMP_dom"/>
</dbReference>
<gene>
    <name evidence="3" type="ORF">IC620_14200</name>
</gene>
<organism evidence="3 4">
    <name type="scientific">Polycladospora coralii</name>
    <dbReference type="NCBI Taxonomy" id="2771432"/>
    <lineage>
        <taxon>Bacteria</taxon>
        <taxon>Bacillati</taxon>
        <taxon>Bacillota</taxon>
        <taxon>Bacilli</taxon>
        <taxon>Bacillales</taxon>
        <taxon>Thermoactinomycetaceae</taxon>
        <taxon>Polycladospora</taxon>
    </lineage>
</organism>
<protein>
    <submittedName>
        <fullName evidence="3">Methyltransferase domain-containing protein</fullName>
    </submittedName>
</protein>
<dbReference type="EMBL" id="JACXAH010000026">
    <property type="protein sequence ID" value="MBD1373502.1"/>
    <property type="molecule type" value="Genomic_DNA"/>
</dbReference>
<reference evidence="3" key="1">
    <citation type="submission" date="2020-09" db="EMBL/GenBank/DDBJ databases">
        <title>A novel bacterium of genus Hazenella, isolated from South China Sea.</title>
        <authorList>
            <person name="Huang H."/>
            <person name="Mo K."/>
            <person name="Hu Y."/>
        </authorList>
    </citation>
    <scope>NUCLEOTIDE SEQUENCE</scope>
    <source>
        <strain evidence="3">IB182357</strain>
    </source>
</reference>
<evidence type="ECO:0000313" key="3">
    <source>
        <dbReference type="EMBL" id="MBD1373502.1"/>
    </source>
</evidence>
<proteinExistence type="predicted"/>
<comment type="caution">
    <text evidence="3">The sequence shown here is derived from an EMBL/GenBank/DDBJ whole genome shotgun (WGS) entry which is preliminary data.</text>
</comment>
<dbReference type="PANTHER" id="PTHR37524">
    <property type="entry name" value="RIBOSOMAL RNA LARGE SUBUNIT METHYLTRANSFERASE M"/>
    <property type="match status" value="1"/>
</dbReference>
<dbReference type="GO" id="GO:0032259">
    <property type="term" value="P:methylation"/>
    <property type="evidence" value="ECO:0007669"/>
    <property type="project" value="UniProtKB-KW"/>
</dbReference>
<dbReference type="InterPro" id="IPR029063">
    <property type="entry name" value="SAM-dependent_MTases_sf"/>
</dbReference>
<dbReference type="GO" id="GO:0003723">
    <property type="term" value="F:RNA binding"/>
    <property type="evidence" value="ECO:0007669"/>
    <property type="project" value="UniProtKB-UniRule"/>
</dbReference>
<dbReference type="Proteomes" id="UP000661691">
    <property type="component" value="Unassembled WGS sequence"/>
</dbReference>
<dbReference type="PANTHER" id="PTHR37524:SF2">
    <property type="entry name" value="RIBOSOMAL RNA METHYLTRANSFERASE FTSJ DOMAIN-CONTAINING PROTEIN"/>
    <property type="match status" value="1"/>
</dbReference>
<dbReference type="GO" id="GO:0008168">
    <property type="term" value="F:methyltransferase activity"/>
    <property type="evidence" value="ECO:0007669"/>
    <property type="project" value="UniProtKB-KW"/>
</dbReference>
<dbReference type="SUPFAM" id="SSF53335">
    <property type="entry name" value="S-adenosyl-L-methionine-dependent methyltransferases"/>
    <property type="match status" value="1"/>
</dbReference>
<keyword evidence="4" id="KW-1185">Reference proteome</keyword>
<evidence type="ECO:0000313" key="4">
    <source>
        <dbReference type="Proteomes" id="UP000661691"/>
    </source>
</evidence>
<keyword evidence="3" id="KW-0808">Transferase</keyword>
<dbReference type="InterPro" id="IPR002877">
    <property type="entry name" value="RNA_MeTrfase_FtsJ_dom"/>
</dbReference>
<name>A0A926RV77_9BACL</name>